<gene>
    <name evidence="1" type="ORF">SmJEL517_g04939</name>
</gene>
<protein>
    <submittedName>
        <fullName evidence="1">Uncharacterized protein</fullName>
    </submittedName>
</protein>
<reference evidence="1 2" key="1">
    <citation type="journal article" date="2019" name="Sci. Rep.">
        <title>Comparative genomics of chytrid fungi reveal insights into the obligate biotrophic and pathogenic lifestyle of Synchytrium endobioticum.</title>
        <authorList>
            <person name="van de Vossenberg B.T.L.H."/>
            <person name="Warris S."/>
            <person name="Nguyen H.D.T."/>
            <person name="van Gent-Pelzer M.P.E."/>
            <person name="Joly D.L."/>
            <person name="van de Geest H.C."/>
            <person name="Bonants P.J.M."/>
            <person name="Smith D.S."/>
            <person name="Levesque C.A."/>
            <person name="van der Lee T.A.J."/>
        </authorList>
    </citation>
    <scope>NUCLEOTIDE SEQUENCE [LARGE SCALE GENOMIC DNA]</scope>
    <source>
        <strain evidence="1 2">JEL517</strain>
    </source>
</reference>
<accession>A0A507C2T2</accession>
<dbReference type="AlphaFoldDB" id="A0A507C2T2"/>
<dbReference type="InterPro" id="IPR021047">
    <property type="entry name" value="Mannosyltransferase_CMT1"/>
</dbReference>
<proteinExistence type="predicted"/>
<dbReference type="OrthoDB" id="262547at2759"/>
<name>A0A507C2T2_9FUNG</name>
<organism evidence="1 2">
    <name type="scientific">Synchytrium microbalum</name>
    <dbReference type="NCBI Taxonomy" id="1806994"/>
    <lineage>
        <taxon>Eukaryota</taxon>
        <taxon>Fungi</taxon>
        <taxon>Fungi incertae sedis</taxon>
        <taxon>Chytridiomycota</taxon>
        <taxon>Chytridiomycota incertae sedis</taxon>
        <taxon>Chytridiomycetes</taxon>
        <taxon>Synchytriales</taxon>
        <taxon>Synchytriaceae</taxon>
        <taxon>Synchytrium</taxon>
    </lineage>
</organism>
<sequence>MGVFINVFQNADEKKSFPLSSWSDGTYNVSSAERYAIWNLVWHRVSYGDQYPQPVDPAGTPRTDLLATLALLPLPKAPVPTRCTNVYPLQHQLQRYMPLVKHRPRLYLALDVKDYADGLPLVLAQLIRLSRLLTPEGLASEESRKATHLFTSPFKHPNNLDGTNIFISVYESDSTDDTARIAMSWYTALSILGIPCRVVVNGVSRSGIPNRIEFLAEVRNRVLDPLVELWRQGDEFDRVVILNDVVFCAEDILELIFQSMQQDSSITCGLDYFETGFYDIWVARDIDGQEFRKQPWDAFVPTPESASRLSRGLPFQAQCCFNGVAVYVAKPLATRQVQFRRSEKGTECAASECSLICNDLAREGYGRVLVVPRVRFAYDTRTYGKVWNMTKVLWDITSLTSSWSTFVPFNQERIRSWKDGPTSVLCKGLEGNGHEPDTDGIWQKLEYRHSVYREEMRLGDYLVSLV</sequence>
<dbReference type="PANTHER" id="PTHR34144:SF5">
    <property type="entry name" value="ALPHA-1,3-MANNOSYLTRANSFERASE CMT1"/>
    <property type="match status" value="1"/>
</dbReference>
<evidence type="ECO:0000313" key="2">
    <source>
        <dbReference type="Proteomes" id="UP000319731"/>
    </source>
</evidence>
<evidence type="ECO:0000313" key="1">
    <source>
        <dbReference type="EMBL" id="TPX31845.1"/>
    </source>
</evidence>
<dbReference type="Proteomes" id="UP000319731">
    <property type="component" value="Unassembled WGS sequence"/>
</dbReference>
<comment type="caution">
    <text evidence="1">The sequence shown here is derived from an EMBL/GenBank/DDBJ whole genome shotgun (WGS) entry which is preliminary data.</text>
</comment>
<keyword evidence="2" id="KW-1185">Reference proteome</keyword>
<dbReference type="RefSeq" id="XP_031023176.1">
    <property type="nucleotide sequence ID" value="XM_031170867.1"/>
</dbReference>
<dbReference type="PANTHER" id="PTHR34144">
    <property type="entry name" value="CHROMOSOME 8, WHOLE GENOME SHOTGUN SEQUENCE"/>
    <property type="match status" value="1"/>
</dbReference>
<dbReference type="GeneID" id="42006164"/>
<dbReference type="EMBL" id="QEAO01000038">
    <property type="protein sequence ID" value="TPX31845.1"/>
    <property type="molecule type" value="Genomic_DNA"/>
</dbReference>
<dbReference type="Pfam" id="PF11735">
    <property type="entry name" value="CAP59_mtransfer"/>
    <property type="match status" value="1"/>
</dbReference>